<proteinExistence type="predicted"/>
<comment type="caution">
    <text evidence="1">The sequence shown here is derived from an EMBL/GenBank/DDBJ whole genome shotgun (WGS) entry which is preliminary data.</text>
</comment>
<name>A0ABR0BAS2_9CRUS</name>
<reference evidence="1 2" key="1">
    <citation type="journal article" date="2023" name="Nucleic Acids Res.">
        <title>The hologenome of Daphnia magna reveals possible DNA methylation and microbiome-mediated evolution of the host genome.</title>
        <authorList>
            <person name="Chaturvedi A."/>
            <person name="Li X."/>
            <person name="Dhandapani V."/>
            <person name="Marshall H."/>
            <person name="Kissane S."/>
            <person name="Cuenca-Cambronero M."/>
            <person name="Asole G."/>
            <person name="Calvet F."/>
            <person name="Ruiz-Romero M."/>
            <person name="Marangio P."/>
            <person name="Guigo R."/>
            <person name="Rago D."/>
            <person name="Mirbahai L."/>
            <person name="Eastwood N."/>
            <person name="Colbourne J.K."/>
            <person name="Zhou J."/>
            <person name="Mallon E."/>
            <person name="Orsini L."/>
        </authorList>
    </citation>
    <scope>NUCLEOTIDE SEQUENCE [LARGE SCALE GENOMIC DNA]</scope>
    <source>
        <strain evidence="1">LRV0_1</strain>
    </source>
</reference>
<accession>A0ABR0BAS2</accession>
<sequence>MEKTHLVKNETEKGKRGNNFRNIVTGQYSGLVEDVSAASKTKVRLMFVLNPPGLPLLAGLWAVGDPFG</sequence>
<protein>
    <submittedName>
        <fullName evidence="1">Uncharacterized protein</fullName>
    </submittedName>
</protein>
<evidence type="ECO:0000313" key="2">
    <source>
        <dbReference type="Proteomes" id="UP001234178"/>
    </source>
</evidence>
<keyword evidence="2" id="KW-1185">Reference proteome</keyword>
<dbReference type="Proteomes" id="UP001234178">
    <property type="component" value="Unassembled WGS sequence"/>
</dbReference>
<evidence type="ECO:0000313" key="1">
    <source>
        <dbReference type="EMBL" id="KAK4045672.1"/>
    </source>
</evidence>
<gene>
    <name evidence="1" type="ORF">OUZ56_033476</name>
</gene>
<organism evidence="1 2">
    <name type="scientific">Daphnia magna</name>
    <dbReference type="NCBI Taxonomy" id="35525"/>
    <lineage>
        <taxon>Eukaryota</taxon>
        <taxon>Metazoa</taxon>
        <taxon>Ecdysozoa</taxon>
        <taxon>Arthropoda</taxon>
        <taxon>Crustacea</taxon>
        <taxon>Branchiopoda</taxon>
        <taxon>Diplostraca</taxon>
        <taxon>Cladocera</taxon>
        <taxon>Anomopoda</taxon>
        <taxon>Daphniidae</taxon>
        <taxon>Daphnia</taxon>
    </lineage>
</organism>
<dbReference type="EMBL" id="JAOYFB010000052">
    <property type="protein sequence ID" value="KAK4045672.1"/>
    <property type="molecule type" value="Genomic_DNA"/>
</dbReference>